<dbReference type="RefSeq" id="WP_377354578.1">
    <property type="nucleotide sequence ID" value="NZ_JBHTLQ010000061.1"/>
</dbReference>
<feature type="domain" description="Glycosyl transferase family 51" evidence="13">
    <location>
        <begin position="69"/>
        <end position="234"/>
    </location>
</feature>
<accession>A0ABW3T7Y9</accession>
<evidence type="ECO:0000256" key="1">
    <source>
        <dbReference type="ARBA" id="ARBA00004752"/>
    </source>
</evidence>
<evidence type="ECO:0000256" key="10">
    <source>
        <dbReference type="ARBA" id="ARBA00044770"/>
    </source>
</evidence>
<dbReference type="EMBL" id="JBHTLQ010000061">
    <property type="protein sequence ID" value="MFD1192511.1"/>
    <property type="molecule type" value="Genomic_DNA"/>
</dbReference>
<evidence type="ECO:0000256" key="4">
    <source>
        <dbReference type="ARBA" id="ARBA00022645"/>
    </source>
</evidence>
<evidence type="ECO:0000259" key="12">
    <source>
        <dbReference type="Pfam" id="PF00905"/>
    </source>
</evidence>
<keyword evidence="16" id="KW-1185">Reference proteome</keyword>
<dbReference type="Pfam" id="PF00912">
    <property type="entry name" value="Transgly"/>
    <property type="match status" value="1"/>
</dbReference>
<evidence type="ECO:0000313" key="16">
    <source>
        <dbReference type="Proteomes" id="UP001597216"/>
    </source>
</evidence>
<reference evidence="16" key="1">
    <citation type="journal article" date="2019" name="Int. J. Syst. Evol. Microbiol.">
        <title>The Global Catalogue of Microorganisms (GCM) 10K type strain sequencing project: providing services to taxonomists for standard genome sequencing and annotation.</title>
        <authorList>
            <consortium name="The Broad Institute Genomics Platform"/>
            <consortium name="The Broad Institute Genome Sequencing Center for Infectious Disease"/>
            <person name="Wu L."/>
            <person name="Ma J."/>
        </authorList>
    </citation>
    <scope>NUCLEOTIDE SEQUENCE [LARGE SCALE GENOMIC DNA]</scope>
    <source>
        <strain evidence="16">CCUG 55074</strain>
    </source>
</reference>
<dbReference type="InterPro" id="IPR036950">
    <property type="entry name" value="PBP_transglycosylase"/>
</dbReference>
<sequence length="695" mass="73582">MSGGWGPLAGEKETIRRLTLGLVTLVAVETAVFALDALAPPDMSRAVRSSPVALDHRGAWLRALPVEDGRWRIRADLTRTDPTFQKRLVAVEDARFWLHPGVDPFSVVRAIGSAVVHGRPTSGASTLTMQTARLLEPRPRNLGSKLIEMIRALQIEGRLSKREILALYLTLAPYGGNLEGVRAASLSYFGHEPETLTDGEQALLIALPQSPEARRPDKRPEAARAARNAVLAKLIRARRLTEVEATEAEGEPLPLRAPFPSLAWHAAGELARAAPASQASVVSTLDAGLQARLEPLAAAAARAQGPENTAAILVVEIKSRAVRAAVGSGGLDRPGGWIDMTRAIRSPGSSLKPFIYGFAFDDGIAAPDTQLEDTPRRFADYQPENFDRVFHGKVTAREALSHSLNVPAVELLEKVGPSSFEARMAGAGITLVRPKKGVTTPGLAIALGGVGISARDLAVLYAALGDGGVAKPLAWTEDEAARRPRQGGDRLMRTEAAQSILDILRETPPPAGVTAAPLTKGRPLMAFKTGTSYGFRDAVAAGVVGGYAIVVWTGRADGGARGGLTGRDAALPLLFDVADLLDAPPSAPRPIAPRAAPEALKRLDPTADGPRLIFPPDGATVQVEAFGRKARGLALAAGGEDLSWYVNGEPIDRDPVSGRAIWRPDSPGFYKLSVVDAQGRKAQAKVRIKAAPGIN</sequence>
<dbReference type="Pfam" id="PF06832">
    <property type="entry name" value="BiPBP_C"/>
    <property type="match status" value="1"/>
</dbReference>
<evidence type="ECO:0000259" key="13">
    <source>
        <dbReference type="Pfam" id="PF00912"/>
    </source>
</evidence>
<dbReference type="NCBIfam" id="TIGR02073">
    <property type="entry name" value="PBP_1c"/>
    <property type="match status" value="1"/>
</dbReference>
<comment type="similarity">
    <text evidence="3">In the N-terminal section; belongs to the glycosyltransferase 51 family.</text>
</comment>
<evidence type="ECO:0000256" key="7">
    <source>
        <dbReference type="ARBA" id="ARBA00022679"/>
    </source>
</evidence>
<dbReference type="Gene3D" id="3.40.710.10">
    <property type="entry name" value="DD-peptidase/beta-lactamase superfamily"/>
    <property type="match status" value="1"/>
</dbReference>
<keyword evidence="6" id="KW-0328">Glycosyltransferase</keyword>
<dbReference type="SUPFAM" id="SSF53955">
    <property type="entry name" value="Lysozyme-like"/>
    <property type="match status" value="1"/>
</dbReference>
<dbReference type="InterPro" id="IPR011815">
    <property type="entry name" value="PBP_1c"/>
</dbReference>
<evidence type="ECO:0000256" key="11">
    <source>
        <dbReference type="ARBA" id="ARBA00049902"/>
    </source>
</evidence>
<proteinExistence type="inferred from homology"/>
<evidence type="ECO:0000256" key="6">
    <source>
        <dbReference type="ARBA" id="ARBA00022676"/>
    </source>
</evidence>
<dbReference type="PANTHER" id="PTHR32282:SF15">
    <property type="entry name" value="PENICILLIN-BINDING PROTEIN 1C"/>
    <property type="match status" value="1"/>
</dbReference>
<dbReference type="Pfam" id="PF00905">
    <property type="entry name" value="Transpeptidase"/>
    <property type="match status" value="1"/>
</dbReference>
<dbReference type="InterPro" id="IPR023346">
    <property type="entry name" value="Lysozyme-like_dom_sf"/>
</dbReference>
<keyword evidence="8" id="KW-0378">Hydrolase</keyword>
<keyword evidence="9" id="KW-0511">Multifunctional enzyme</keyword>
<comment type="similarity">
    <text evidence="2">In the C-terminal section; belongs to the transpeptidase family.</text>
</comment>
<dbReference type="InterPro" id="IPR001264">
    <property type="entry name" value="Glyco_trans_51"/>
</dbReference>
<evidence type="ECO:0000313" key="15">
    <source>
        <dbReference type="EMBL" id="MFD1192511.1"/>
    </source>
</evidence>
<evidence type="ECO:0000259" key="14">
    <source>
        <dbReference type="Pfam" id="PF06832"/>
    </source>
</evidence>
<name>A0ABW3T7Y9_9CAUL</name>
<dbReference type="InterPro" id="IPR012338">
    <property type="entry name" value="Beta-lactam/transpept-like"/>
</dbReference>
<evidence type="ECO:0000256" key="5">
    <source>
        <dbReference type="ARBA" id="ARBA00022670"/>
    </source>
</evidence>
<dbReference type="SUPFAM" id="SSF56601">
    <property type="entry name" value="beta-lactamase/transpeptidase-like"/>
    <property type="match status" value="1"/>
</dbReference>
<comment type="caution">
    <text evidence="15">The sequence shown here is derived from an EMBL/GenBank/DDBJ whole genome shotgun (WGS) entry which is preliminary data.</text>
</comment>
<evidence type="ECO:0000256" key="9">
    <source>
        <dbReference type="ARBA" id="ARBA00023268"/>
    </source>
</evidence>
<dbReference type="EC" id="2.4.99.28" evidence="10"/>
<evidence type="ECO:0000256" key="3">
    <source>
        <dbReference type="ARBA" id="ARBA00007739"/>
    </source>
</evidence>
<keyword evidence="7" id="KW-0808">Transferase</keyword>
<comment type="catalytic activity">
    <reaction evidence="11">
        <text>[GlcNAc-(1-&gt;4)-Mur2Ac(oyl-L-Ala-gamma-D-Glu-L-Lys-D-Ala-D-Ala)](n)-di-trans,octa-cis-undecaprenyl diphosphate + beta-D-GlcNAc-(1-&gt;4)-Mur2Ac(oyl-L-Ala-gamma-D-Glu-L-Lys-D-Ala-D-Ala)-di-trans,octa-cis-undecaprenyl diphosphate = [GlcNAc-(1-&gt;4)-Mur2Ac(oyl-L-Ala-gamma-D-Glu-L-Lys-D-Ala-D-Ala)](n+1)-di-trans,octa-cis-undecaprenyl diphosphate + di-trans,octa-cis-undecaprenyl diphosphate + H(+)</text>
        <dbReference type="Rhea" id="RHEA:23708"/>
        <dbReference type="Rhea" id="RHEA-COMP:9602"/>
        <dbReference type="Rhea" id="RHEA-COMP:9603"/>
        <dbReference type="ChEBI" id="CHEBI:15378"/>
        <dbReference type="ChEBI" id="CHEBI:58405"/>
        <dbReference type="ChEBI" id="CHEBI:60033"/>
        <dbReference type="ChEBI" id="CHEBI:78435"/>
        <dbReference type="EC" id="2.4.99.28"/>
    </reaction>
</comment>
<dbReference type="InterPro" id="IPR009647">
    <property type="entry name" value="PBP_C"/>
</dbReference>
<dbReference type="Gene3D" id="1.10.3810.10">
    <property type="entry name" value="Biosynthetic peptidoglycan transglycosylase-like"/>
    <property type="match status" value="1"/>
</dbReference>
<dbReference type="InterPro" id="IPR050396">
    <property type="entry name" value="Glycosyltr_51/Transpeptidase"/>
</dbReference>
<feature type="domain" description="Penicillin-binding protein transpeptidase" evidence="12">
    <location>
        <begin position="313"/>
        <end position="540"/>
    </location>
</feature>
<protein>
    <recommendedName>
        <fullName evidence="10">peptidoglycan glycosyltransferase</fullName>
        <ecNumber evidence="10">2.4.99.28</ecNumber>
    </recommendedName>
</protein>
<dbReference type="PANTHER" id="PTHR32282">
    <property type="entry name" value="BINDING PROTEIN TRANSPEPTIDASE, PUTATIVE-RELATED"/>
    <property type="match status" value="1"/>
</dbReference>
<dbReference type="Proteomes" id="UP001597216">
    <property type="component" value="Unassembled WGS sequence"/>
</dbReference>
<evidence type="ECO:0000256" key="2">
    <source>
        <dbReference type="ARBA" id="ARBA00007090"/>
    </source>
</evidence>
<evidence type="ECO:0000256" key="8">
    <source>
        <dbReference type="ARBA" id="ARBA00022801"/>
    </source>
</evidence>
<dbReference type="InterPro" id="IPR001460">
    <property type="entry name" value="PCN-bd_Tpept"/>
</dbReference>
<organism evidence="15 16">
    <name type="scientific">Phenylobacterium conjunctum</name>
    <dbReference type="NCBI Taxonomy" id="1298959"/>
    <lineage>
        <taxon>Bacteria</taxon>
        <taxon>Pseudomonadati</taxon>
        <taxon>Pseudomonadota</taxon>
        <taxon>Alphaproteobacteria</taxon>
        <taxon>Caulobacterales</taxon>
        <taxon>Caulobacteraceae</taxon>
        <taxon>Phenylobacterium</taxon>
    </lineage>
</organism>
<gene>
    <name evidence="15" type="primary">pbpC</name>
    <name evidence="15" type="ORF">ACFQ27_18115</name>
</gene>
<comment type="pathway">
    <text evidence="1">Cell wall biogenesis; peptidoglycan biosynthesis.</text>
</comment>
<feature type="domain" description="Penicillin-binding C-terminal" evidence="14">
    <location>
        <begin position="604"/>
        <end position="687"/>
    </location>
</feature>
<keyword evidence="5" id="KW-0645">Protease</keyword>
<keyword evidence="4" id="KW-0121">Carboxypeptidase</keyword>